<accession>A0ABQ8CJ83</accession>
<dbReference type="Gene3D" id="3.30.40.10">
    <property type="entry name" value="Zinc/RING finger domain, C3HC4 (zinc finger)"/>
    <property type="match status" value="1"/>
</dbReference>
<dbReference type="SUPFAM" id="SSF57903">
    <property type="entry name" value="FYVE/PHD zinc finger"/>
    <property type="match status" value="1"/>
</dbReference>
<keyword evidence="7" id="KW-1185">Reference proteome</keyword>
<keyword evidence="2" id="KW-0863">Zinc-finger</keyword>
<dbReference type="InterPro" id="IPR055198">
    <property type="entry name" value="NSD_PHD"/>
</dbReference>
<dbReference type="EMBL" id="JAGKQM010000007">
    <property type="protein sequence ID" value="KAH0917149.1"/>
    <property type="molecule type" value="Genomic_DNA"/>
</dbReference>
<proteinExistence type="predicted"/>
<evidence type="ECO:0000313" key="6">
    <source>
        <dbReference type="EMBL" id="KAH0917149.1"/>
    </source>
</evidence>
<sequence length="176" mass="20212">MRVVADDDSSSSPPIEAPCFDSIDVKVKLEEESDCVKKTRPRRGRLQRTNGKASPISPRKRREDEDVCFVCFDGGSLVLCDRRGCTKVYHPVCISVLKLSSYKDQNETVVGIYVACQKDSFYTCYTSEANKEKVQVDFDDQCSWEYLFKIYWISLKEKLSLSLDDLTKARNPWKII</sequence>
<organism evidence="6 7">
    <name type="scientific">Brassica napus</name>
    <name type="common">Rape</name>
    <dbReference type="NCBI Taxonomy" id="3708"/>
    <lineage>
        <taxon>Eukaryota</taxon>
        <taxon>Viridiplantae</taxon>
        <taxon>Streptophyta</taxon>
        <taxon>Embryophyta</taxon>
        <taxon>Tracheophyta</taxon>
        <taxon>Spermatophyta</taxon>
        <taxon>Magnoliopsida</taxon>
        <taxon>eudicotyledons</taxon>
        <taxon>Gunneridae</taxon>
        <taxon>Pentapetalae</taxon>
        <taxon>rosids</taxon>
        <taxon>malvids</taxon>
        <taxon>Brassicales</taxon>
        <taxon>Brassicaceae</taxon>
        <taxon>Brassiceae</taxon>
        <taxon>Brassica</taxon>
    </lineage>
</organism>
<evidence type="ECO:0000256" key="4">
    <source>
        <dbReference type="SAM" id="MobiDB-lite"/>
    </source>
</evidence>
<feature type="region of interest" description="Disordered" evidence="4">
    <location>
        <begin position="36"/>
        <end position="58"/>
    </location>
</feature>
<evidence type="ECO:0000259" key="5">
    <source>
        <dbReference type="Pfam" id="PF22908"/>
    </source>
</evidence>
<name>A0ABQ8CJ83_BRANA</name>
<evidence type="ECO:0000313" key="7">
    <source>
        <dbReference type="Proteomes" id="UP000824890"/>
    </source>
</evidence>
<evidence type="ECO:0000256" key="2">
    <source>
        <dbReference type="ARBA" id="ARBA00022771"/>
    </source>
</evidence>
<dbReference type="PANTHER" id="PTHR46695:SF17">
    <property type="entry name" value="PHD FINGER FAMILY PROTEIN _ SWIB COMPLEX BAF60B DOMAIN-CONTAINING PROTEIN _ GYF DOMAIN-CONTAINING PROTEIN"/>
    <property type="match status" value="1"/>
</dbReference>
<feature type="domain" description="Histone-lysine N-methyltransferase NSD-like PHD zinc finger" evidence="5">
    <location>
        <begin position="66"/>
        <end position="108"/>
    </location>
</feature>
<dbReference type="Proteomes" id="UP000824890">
    <property type="component" value="Unassembled WGS sequence"/>
</dbReference>
<dbReference type="InterPro" id="IPR013083">
    <property type="entry name" value="Znf_RING/FYVE/PHD"/>
</dbReference>
<keyword evidence="1" id="KW-0479">Metal-binding</keyword>
<dbReference type="InterPro" id="IPR011011">
    <property type="entry name" value="Znf_FYVE_PHD"/>
</dbReference>
<gene>
    <name evidence="6" type="ORF">HID58_024809</name>
</gene>
<dbReference type="PANTHER" id="PTHR46695">
    <property type="entry name" value="ZINC FINGER CCCH DOMAIN-CONTAINING PROTEIN 44-RELATED"/>
    <property type="match status" value="1"/>
</dbReference>
<evidence type="ECO:0000256" key="3">
    <source>
        <dbReference type="ARBA" id="ARBA00022833"/>
    </source>
</evidence>
<evidence type="ECO:0000256" key="1">
    <source>
        <dbReference type="ARBA" id="ARBA00022723"/>
    </source>
</evidence>
<comment type="caution">
    <text evidence="6">The sequence shown here is derived from an EMBL/GenBank/DDBJ whole genome shotgun (WGS) entry which is preliminary data.</text>
</comment>
<reference evidence="6 7" key="1">
    <citation type="submission" date="2021-05" db="EMBL/GenBank/DDBJ databases">
        <title>Genome Assembly of Synthetic Allotetraploid Brassica napus Reveals Homoeologous Exchanges between Subgenomes.</title>
        <authorList>
            <person name="Davis J.T."/>
        </authorList>
    </citation>
    <scope>NUCLEOTIDE SEQUENCE [LARGE SCALE GENOMIC DNA]</scope>
    <source>
        <strain evidence="7">cv. Da-Ae</strain>
        <tissue evidence="6">Seedling</tissue>
    </source>
</reference>
<keyword evidence="3" id="KW-0862">Zinc</keyword>
<dbReference type="Pfam" id="PF22908">
    <property type="entry name" value="PHD_NSD"/>
    <property type="match status" value="1"/>
</dbReference>
<protein>
    <recommendedName>
        <fullName evidence="5">Histone-lysine N-methyltransferase NSD-like PHD zinc finger domain-containing protein</fullName>
    </recommendedName>
</protein>